<keyword evidence="9 13" id="KW-0472">Membrane</keyword>
<dbReference type="PANTHER" id="PTHR23063">
    <property type="entry name" value="PHOSPHOLIPID ACYLTRANSFERASE"/>
    <property type="match status" value="1"/>
</dbReference>
<dbReference type="SUPFAM" id="SSF47473">
    <property type="entry name" value="EF-hand"/>
    <property type="match status" value="1"/>
</dbReference>
<comment type="caution">
    <text evidence="15">The sequence shown here is derived from an EMBL/GenBank/DDBJ whole genome shotgun (WGS) entry which is preliminary data.</text>
</comment>
<accession>A0A8J5HBJ1</accession>
<keyword evidence="10" id="KW-0594">Phospholipid biosynthesis</keyword>
<dbReference type="EMBL" id="JACMSC010000006">
    <property type="protein sequence ID" value="KAG6517872.1"/>
    <property type="molecule type" value="Genomic_DNA"/>
</dbReference>
<evidence type="ECO:0000256" key="9">
    <source>
        <dbReference type="ARBA" id="ARBA00023136"/>
    </source>
</evidence>
<evidence type="ECO:0000256" key="4">
    <source>
        <dbReference type="ARBA" id="ARBA00022516"/>
    </source>
</evidence>
<keyword evidence="8" id="KW-0443">Lipid metabolism</keyword>
<keyword evidence="16" id="KW-1185">Reference proteome</keyword>
<feature type="domain" description="Phospholipid/glycerol acyltransferase" evidence="14">
    <location>
        <begin position="392"/>
        <end position="538"/>
    </location>
</feature>
<dbReference type="CDD" id="cd07991">
    <property type="entry name" value="LPLAT_LPCAT1-like"/>
    <property type="match status" value="1"/>
</dbReference>
<evidence type="ECO:0000256" key="1">
    <source>
        <dbReference type="ARBA" id="ARBA00004370"/>
    </source>
</evidence>
<keyword evidence="4" id="KW-0444">Lipid biosynthesis</keyword>
<dbReference type="UniPathway" id="UPA00085"/>
<evidence type="ECO:0000256" key="7">
    <source>
        <dbReference type="ARBA" id="ARBA00022989"/>
    </source>
</evidence>
<evidence type="ECO:0000256" key="13">
    <source>
        <dbReference type="SAM" id="Phobius"/>
    </source>
</evidence>
<feature type="transmembrane region" description="Helical" evidence="13">
    <location>
        <begin position="357"/>
        <end position="376"/>
    </location>
</feature>
<evidence type="ECO:0000256" key="11">
    <source>
        <dbReference type="ARBA" id="ARBA00023264"/>
    </source>
</evidence>
<gene>
    <name evidence="15" type="ORF">ZIOFF_021271</name>
</gene>
<proteinExistence type="inferred from homology"/>
<evidence type="ECO:0000259" key="14">
    <source>
        <dbReference type="SMART" id="SM00563"/>
    </source>
</evidence>
<dbReference type="SUPFAM" id="SSF69593">
    <property type="entry name" value="Glycerol-3-phosphate (1)-acyltransferase"/>
    <property type="match status" value="1"/>
</dbReference>
<comment type="pathway">
    <text evidence="2">Lipid metabolism; phospholipid metabolism.</text>
</comment>
<dbReference type="GO" id="GO:0008654">
    <property type="term" value="P:phospholipid biosynthetic process"/>
    <property type="evidence" value="ECO:0007669"/>
    <property type="project" value="UniProtKB-KW"/>
</dbReference>
<sequence length="845" mass="95476">MIASASFAWLMHATGIIGPHPEMLPDKNYLLLHYLHALAVLFRREFTRLQQSIHVGINDMQDVACRKARIRGGSPVLHPYLIHPGHNPHRISPQFLTDRTDGSLLDSLPRHHLLGEWSVPASHRVVREDLVRLDKHFAPGITDPDDSHVDDSEGGEASVILAAPIKLRVGNEEDRGPTLGNRCEWSFLSCPHFPHLPFFFPPLFILVDDELPTRHLPQFFDRDPPRLLSSHLMADLNGELTAPLIDSEVAIDVNGLLERGTDAALDESPYAFLGAPPLELPPMSPIDPFRNQIPSISGMYEWCKTVLCLPIAAARLVLFGIAIAVGYVATLVALYGWNDKQNPMPRWRCRAMWLTRLCARLILFSFGSTSNGLYNYQWIKRKGRPAPREIAPIVVCNHISYIEPIFFFYELIPTMVASESHDSLPFVGTIVRAMQVIYVDRFSPQSRKLAIHEIKIHYIVGKHTVGIGRFLQFQFAADGFSIISLLETCKQRKASSNDFPRVMLFPEGTTTNGRFLISFRLGAFLPGLPLQPVVVRYPYVHFDQSWGNVNLLKLMFRMFTQFHNFMEVEYLPVIFPDESKQQNITKFSDRWLPFICFCTNLSQTSNAMSRALNVLQTTHSFGDMILFSRASELGKERCSNYMVEMGWVENSFNISTSEAVVLLDKFLAMDPDSNGRVQIYGFLKAYGLCLNPLGEKIVTYVPKLTLEKCLNEGSLLTVSSDIWLFGHGKEGVNNISAGKITNFLCNFFLVLQLICTAIDRNLQFLTGSALIRKQPSFWRACETAFAKCCENSTDCISTEQLHQLFDTTADGVIRKDEFMECLQKNPLLIALFSTHLKTDDQSEIA</sequence>
<keyword evidence="6 13" id="KW-0812">Transmembrane</keyword>
<dbReference type="PANTHER" id="PTHR23063:SF52">
    <property type="entry name" value="LYSOPHOSPHATIDYLCHOLINE ACYLTRANSFERASE"/>
    <property type="match status" value="1"/>
</dbReference>
<dbReference type="InterPro" id="IPR011992">
    <property type="entry name" value="EF-hand-dom_pair"/>
</dbReference>
<keyword evidence="7 13" id="KW-1133">Transmembrane helix</keyword>
<evidence type="ECO:0000256" key="6">
    <source>
        <dbReference type="ARBA" id="ARBA00022692"/>
    </source>
</evidence>
<dbReference type="GO" id="GO:0008374">
    <property type="term" value="F:O-acyltransferase activity"/>
    <property type="evidence" value="ECO:0007669"/>
    <property type="project" value="InterPro"/>
</dbReference>
<dbReference type="GO" id="GO:0071618">
    <property type="term" value="F:lysophosphatidylethanolamine acyltransferase activity"/>
    <property type="evidence" value="ECO:0007669"/>
    <property type="project" value="TreeGrafter"/>
</dbReference>
<evidence type="ECO:0000256" key="8">
    <source>
        <dbReference type="ARBA" id="ARBA00023098"/>
    </source>
</evidence>
<protein>
    <recommendedName>
        <fullName evidence="14">Phospholipid/glycerol acyltransferase domain-containing protein</fullName>
    </recommendedName>
</protein>
<name>A0A8J5HBJ1_ZINOF</name>
<dbReference type="InterPro" id="IPR002123">
    <property type="entry name" value="Plipid/glycerol_acylTrfase"/>
</dbReference>
<keyword evidence="5" id="KW-0808">Transferase</keyword>
<evidence type="ECO:0000313" key="16">
    <source>
        <dbReference type="Proteomes" id="UP000734854"/>
    </source>
</evidence>
<organism evidence="15 16">
    <name type="scientific">Zingiber officinale</name>
    <name type="common">Ginger</name>
    <name type="synonym">Amomum zingiber</name>
    <dbReference type="NCBI Taxonomy" id="94328"/>
    <lineage>
        <taxon>Eukaryota</taxon>
        <taxon>Viridiplantae</taxon>
        <taxon>Streptophyta</taxon>
        <taxon>Embryophyta</taxon>
        <taxon>Tracheophyta</taxon>
        <taxon>Spermatophyta</taxon>
        <taxon>Magnoliopsida</taxon>
        <taxon>Liliopsida</taxon>
        <taxon>Zingiberales</taxon>
        <taxon>Zingiberaceae</taxon>
        <taxon>Zingiber</taxon>
    </lineage>
</organism>
<evidence type="ECO:0000256" key="2">
    <source>
        <dbReference type="ARBA" id="ARBA00005074"/>
    </source>
</evidence>
<evidence type="ECO:0000256" key="12">
    <source>
        <dbReference type="ARBA" id="ARBA00023315"/>
    </source>
</evidence>
<keyword evidence="12" id="KW-0012">Acyltransferase</keyword>
<dbReference type="AlphaFoldDB" id="A0A8J5HBJ1"/>
<evidence type="ECO:0000256" key="10">
    <source>
        <dbReference type="ARBA" id="ARBA00023209"/>
    </source>
</evidence>
<dbReference type="GO" id="GO:0016020">
    <property type="term" value="C:membrane"/>
    <property type="evidence" value="ECO:0007669"/>
    <property type="project" value="UniProtKB-SubCell"/>
</dbReference>
<evidence type="ECO:0000256" key="3">
    <source>
        <dbReference type="ARBA" id="ARBA00008655"/>
    </source>
</evidence>
<dbReference type="SMART" id="SM00563">
    <property type="entry name" value="PlsC"/>
    <property type="match status" value="1"/>
</dbReference>
<evidence type="ECO:0000256" key="5">
    <source>
        <dbReference type="ARBA" id="ARBA00022679"/>
    </source>
</evidence>
<comment type="subcellular location">
    <subcellularLocation>
        <location evidence="1">Membrane</location>
    </subcellularLocation>
</comment>
<dbReference type="Proteomes" id="UP000734854">
    <property type="component" value="Unassembled WGS sequence"/>
</dbReference>
<keyword evidence="11" id="KW-1208">Phospholipid metabolism</keyword>
<reference evidence="15 16" key="1">
    <citation type="submission" date="2020-08" db="EMBL/GenBank/DDBJ databases">
        <title>Plant Genome Project.</title>
        <authorList>
            <person name="Zhang R.-G."/>
        </authorList>
    </citation>
    <scope>NUCLEOTIDE SEQUENCE [LARGE SCALE GENOMIC DNA]</scope>
    <source>
        <tissue evidence="15">Rhizome</tissue>
    </source>
</reference>
<comment type="similarity">
    <text evidence="3">Belongs to the 1-acyl-sn-glycerol-3-phosphate acyltransferase family.</text>
</comment>
<dbReference type="InterPro" id="IPR045252">
    <property type="entry name" value="LPCAT1-like"/>
</dbReference>
<evidence type="ECO:0000313" key="15">
    <source>
        <dbReference type="EMBL" id="KAG6517872.1"/>
    </source>
</evidence>
<feature type="transmembrane region" description="Helical" evidence="13">
    <location>
        <begin position="316"/>
        <end position="337"/>
    </location>
</feature>
<dbReference type="Pfam" id="PF01553">
    <property type="entry name" value="Acyltransferase"/>
    <property type="match status" value="1"/>
</dbReference>